<dbReference type="RefSeq" id="WP_118875731.1">
    <property type="nucleotide sequence ID" value="NZ_QWEI01000002.1"/>
</dbReference>
<protein>
    <submittedName>
        <fullName evidence="1">Uncharacterized protein</fullName>
    </submittedName>
</protein>
<keyword evidence="2" id="KW-1185">Reference proteome</keyword>
<dbReference type="EMBL" id="QWEI01000002">
    <property type="protein sequence ID" value="RHW38700.1"/>
    <property type="molecule type" value="Genomic_DNA"/>
</dbReference>
<evidence type="ECO:0000313" key="2">
    <source>
        <dbReference type="Proteomes" id="UP000265692"/>
    </source>
</evidence>
<dbReference type="Proteomes" id="UP000265692">
    <property type="component" value="Unassembled WGS sequence"/>
</dbReference>
<reference evidence="1 2" key="1">
    <citation type="submission" date="2018-08" db="EMBL/GenBank/DDBJ databases">
        <title>Lysinibacillus sp. YLB-03 draft genome sequence.</title>
        <authorList>
            <person name="Yu L."/>
        </authorList>
    </citation>
    <scope>NUCLEOTIDE SEQUENCE [LARGE SCALE GENOMIC DNA]</scope>
    <source>
        <strain evidence="1 2">YLB-03</strain>
    </source>
</reference>
<proteinExistence type="predicted"/>
<organism evidence="1 2">
    <name type="scientific">Ureibacillus yapensis</name>
    <dbReference type="NCBI Taxonomy" id="2304605"/>
    <lineage>
        <taxon>Bacteria</taxon>
        <taxon>Bacillati</taxon>
        <taxon>Bacillota</taxon>
        <taxon>Bacilli</taxon>
        <taxon>Bacillales</taxon>
        <taxon>Caryophanaceae</taxon>
        <taxon>Ureibacillus</taxon>
    </lineage>
</organism>
<accession>A0A396SCF2</accession>
<evidence type="ECO:0000313" key="1">
    <source>
        <dbReference type="EMBL" id="RHW38700.1"/>
    </source>
</evidence>
<sequence>MKIQKLTLKELETVEVDGEFEARYVNAKAYPIFLTNSAVQKGYQLGYLTSSLISDLVKMLPYIQSGNEMEMIGQIDETKMIRTIYLAFSGANKKEDLSFEEFIELYHLDFTETVTLFANIIADTVSNNNNFAKGLQQSTKNEKKNSNLPS</sequence>
<gene>
    <name evidence="1" type="ORF">D1B33_07450</name>
</gene>
<name>A0A396SCF2_9BACL</name>
<dbReference type="AlphaFoldDB" id="A0A396SCF2"/>
<dbReference type="OrthoDB" id="2915142at2"/>
<comment type="caution">
    <text evidence="1">The sequence shown here is derived from an EMBL/GenBank/DDBJ whole genome shotgun (WGS) entry which is preliminary data.</text>
</comment>